<feature type="transmembrane region" description="Helical" evidence="1">
    <location>
        <begin position="140"/>
        <end position="159"/>
    </location>
</feature>
<feature type="transmembrane region" description="Helical" evidence="1">
    <location>
        <begin position="434"/>
        <end position="450"/>
    </location>
</feature>
<feature type="transmembrane region" description="Helical" evidence="1">
    <location>
        <begin position="409"/>
        <end position="428"/>
    </location>
</feature>
<feature type="transmembrane region" description="Helical" evidence="1">
    <location>
        <begin position="106"/>
        <end position="128"/>
    </location>
</feature>
<name>A0A7H0LDC0_9SPHN</name>
<accession>A0A7H0LDC0</accession>
<feature type="transmembrane region" description="Helical" evidence="1">
    <location>
        <begin position="48"/>
        <end position="69"/>
    </location>
</feature>
<keyword evidence="1" id="KW-1133">Transmembrane helix</keyword>
<feature type="transmembrane region" description="Helical" evidence="1">
    <location>
        <begin position="81"/>
        <end position="100"/>
    </location>
</feature>
<protein>
    <recommendedName>
        <fullName evidence="4">O-antigen ligase family protein</fullName>
    </recommendedName>
</protein>
<evidence type="ECO:0008006" key="4">
    <source>
        <dbReference type="Google" id="ProtNLM"/>
    </source>
</evidence>
<dbReference type="RefSeq" id="WP_187760021.1">
    <property type="nucleotide sequence ID" value="NZ_CP061038.1"/>
</dbReference>
<feature type="transmembrane region" description="Helical" evidence="1">
    <location>
        <begin position="257"/>
        <end position="273"/>
    </location>
</feature>
<dbReference type="AlphaFoldDB" id="A0A7H0LDC0"/>
<feature type="transmembrane region" description="Helical" evidence="1">
    <location>
        <begin position="12"/>
        <end position="36"/>
    </location>
</feature>
<evidence type="ECO:0000313" key="2">
    <source>
        <dbReference type="EMBL" id="QNQ07673.1"/>
    </source>
</evidence>
<reference evidence="2 3" key="1">
    <citation type="submission" date="2020-09" db="EMBL/GenBank/DDBJ databases">
        <title>Sphingomonas sp., a new species isolated from pork steak.</title>
        <authorList>
            <person name="Heidler von Heilborn D."/>
        </authorList>
    </citation>
    <scope>NUCLEOTIDE SEQUENCE [LARGE SCALE GENOMIC DNA]</scope>
    <source>
        <strain evidence="3">S8-3T</strain>
    </source>
</reference>
<gene>
    <name evidence="2" type="ORF">H3Z74_12670</name>
</gene>
<feature type="transmembrane region" description="Helical" evidence="1">
    <location>
        <begin position="203"/>
        <end position="226"/>
    </location>
</feature>
<keyword evidence="3" id="KW-1185">Reference proteome</keyword>
<dbReference type="PANTHER" id="PTHR37422">
    <property type="entry name" value="TEICHURONIC ACID BIOSYNTHESIS PROTEIN TUAE"/>
    <property type="match status" value="1"/>
</dbReference>
<sequence length="477" mass="51912">MLLNFIPLLPIIIVLCFAAIRFWGTAIIAVLVWAMFEGAVRKWVLPGFQSQLLLVKDFILVFAYLGYFISARSSEDLGPKSGTLLFLLLLEAVYCVIQLINPNSPSSLLSLFGLKNYLIYLPLAFIIPDIIKDRLQLRKIMIQTCYLAIPIALLGLYQFSQPPTSWVNQYVSHEEGVEAVVSVFGEQGEGDFKYGRARTSSTFSYIGGFMTFLLLAAPLAASLLLASVPKRRTLLIVTAALALSIGGAATTGARTPMVVFAFAGPLLLLIGGWKGLLPFQVALRFAVGLAVVGIATVAIFGTAFSALEYRANNADSAVARLATPITEAADAFETSPLIGTGIGSNSNAAMSLIGGDYLWWLNGNAYELETARVMQELGFVGFTLVFLPKVFVIILVLGHLRKSKSPLMIATHMASLIFVVVHLVLFTVNNPTGGLMYWTIVGVSIAAFRIEMAERRSRSQQNYYLERGYPLGEVALV</sequence>
<proteinExistence type="predicted"/>
<organism evidence="2 3">
    <name type="scientific">Sphingomonas alpina</name>
    <dbReference type="NCBI Taxonomy" id="653931"/>
    <lineage>
        <taxon>Bacteria</taxon>
        <taxon>Pseudomonadati</taxon>
        <taxon>Pseudomonadota</taxon>
        <taxon>Alphaproteobacteria</taxon>
        <taxon>Sphingomonadales</taxon>
        <taxon>Sphingomonadaceae</taxon>
        <taxon>Sphingomonas</taxon>
    </lineage>
</organism>
<dbReference type="Proteomes" id="UP000516148">
    <property type="component" value="Chromosome"/>
</dbReference>
<dbReference type="InterPro" id="IPR051533">
    <property type="entry name" value="WaaL-like"/>
</dbReference>
<evidence type="ECO:0000313" key="3">
    <source>
        <dbReference type="Proteomes" id="UP000516148"/>
    </source>
</evidence>
<dbReference type="KEGG" id="spap:H3Z74_12670"/>
<dbReference type="PANTHER" id="PTHR37422:SF23">
    <property type="entry name" value="TEICHURONIC ACID BIOSYNTHESIS PROTEIN TUAE"/>
    <property type="match status" value="1"/>
</dbReference>
<keyword evidence="1" id="KW-0472">Membrane</keyword>
<evidence type="ECO:0000256" key="1">
    <source>
        <dbReference type="SAM" id="Phobius"/>
    </source>
</evidence>
<dbReference type="EMBL" id="CP061038">
    <property type="protein sequence ID" value="QNQ07673.1"/>
    <property type="molecule type" value="Genomic_DNA"/>
</dbReference>
<keyword evidence="1" id="KW-0812">Transmembrane</keyword>
<feature type="transmembrane region" description="Helical" evidence="1">
    <location>
        <begin position="285"/>
        <end position="307"/>
    </location>
</feature>
<feature type="transmembrane region" description="Helical" evidence="1">
    <location>
        <begin position="377"/>
        <end position="397"/>
    </location>
</feature>
<feature type="transmembrane region" description="Helical" evidence="1">
    <location>
        <begin position="233"/>
        <end position="251"/>
    </location>
</feature>